<dbReference type="AlphaFoldDB" id="A0A4Y7KJ68"/>
<proteinExistence type="predicted"/>
<protein>
    <submittedName>
        <fullName evidence="2">Uncharacterized protein</fullName>
    </submittedName>
</protein>
<evidence type="ECO:0000313" key="3">
    <source>
        <dbReference type="Proteomes" id="UP000316621"/>
    </source>
</evidence>
<feature type="transmembrane region" description="Helical" evidence="1">
    <location>
        <begin position="50"/>
        <end position="69"/>
    </location>
</feature>
<reference evidence="2 3" key="1">
    <citation type="journal article" date="2018" name="Science">
        <title>The opium poppy genome and morphinan production.</title>
        <authorList>
            <person name="Guo L."/>
            <person name="Winzer T."/>
            <person name="Yang X."/>
            <person name="Li Y."/>
            <person name="Ning Z."/>
            <person name="He Z."/>
            <person name="Teodor R."/>
            <person name="Lu Y."/>
            <person name="Bowser T.A."/>
            <person name="Graham I.A."/>
            <person name="Ye K."/>
        </authorList>
    </citation>
    <scope>NUCLEOTIDE SEQUENCE [LARGE SCALE GENOMIC DNA]</scope>
    <source>
        <strain evidence="3">cv. HN1</strain>
        <tissue evidence="2">Leaves</tissue>
    </source>
</reference>
<organism evidence="2 3">
    <name type="scientific">Papaver somniferum</name>
    <name type="common">Opium poppy</name>
    <dbReference type="NCBI Taxonomy" id="3469"/>
    <lineage>
        <taxon>Eukaryota</taxon>
        <taxon>Viridiplantae</taxon>
        <taxon>Streptophyta</taxon>
        <taxon>Embryophyta</taxon>
        <taxon>Tracheophyta</taxon>
        <taxon>Spermatophyta</taxon>
        <taxon>Magnoliopsida</taxon>
        <taxon>Ranunculales</taxon>
        <taxon>Papaveraceae</taxon>
        <taxon>Papaveroideae</taxon>
        <taxon>Papaver</taxon>
    </lineage>
</organism>
<keyword evidence="1" id="KW-1133">Transmembrane helix</keyword>
<evidence type="ECO:0000313" key="2">
    <source>
        <dbReference type="EMBL" id="RZC72231.1"/>
    </source>
</evidence>
<keyword evidence="1" id="KW-0812">Transmembrane</keyword>
<dbReference type="Gramene" id="RZC72231">
    <property type="protein sequence ID" value="RZC72231"/>
    <property type="gene ID" value="C5167_035398"/>
</dbReference>
<keyword evidence="1" id="KW-0472">Membrane</keyword>
<dbReference type="Proteomes" id="UP000316621">
    <property type="component" value="Chromosome 7"/>
</dbReference>
<dbReference type="EMBL" id="CM010721">
    <property type="protein sequence ID" value="RZC72231.1"/>
    <property type="molecule type" value="Genomic_DNA"/>
</dbReference>
<evidence type="ECO:0000256" key="1">
    <source>
        <dbReference type="SAM" id="Phobius"/>
    </source>
</evidence>
<gene>
    <name evidence="2" type="ORF">C5167_035398</name>
</gene>
<keyword evidence="3" id="KW-1185">Reference proteome</keyword>
<sequence>MLEVATDPNYRFDLGRLYVAEPVVDVFDPRSLVAPSICHPLDFFSLSRTWISAFLFHIHYIVHVAYSSWGGSMMRFMLTTKVNMQYYKTMVFDSPQPTGTNSTVFCLSQFMSWLDKRLLELLAWLLPVLRVIPCT</sequence>
<name>A0A4Y7KJ68_PAPSO</name>
<accession>A0A4Y7KJ68</accession>